<evidence type="ECO:0000256" key="3">
    <source>
        <dbReference type="ARBA" id="ARBA00022475"/>
    </source>
</evidence>
<dbReference type="PANTHER" id="PTHR43045">
    <property type="entry name" value="SHIKIMATE TRANSPORTER"/>
    <property type="match status" value="1"/>
</dbReference>
<protein>
    <submittedName>
        <fullName evidence="10">MFS transporter</fullName>
    </submittedName>
</protein>
<feature type="transmembrane region" description="Helical" evidence="8">
    <location>
        <begin position="133"/>
        <end position="157"/>
    </location>
</feature>
<feature type="transmembrane region" description="Helical" evidence="8">
    <location>
        <begin position="328"/>
        <end position="346"/>
    </location>
</feature>
<feature type="transmembrane region" description="Helical" evidence="8">
    <location>
        <begin position="298"/>
        <end position="316"/>
    </location>
</feature>
<keyword evidence="2" id="KW-0813">Transport</keyword>
<evidence type="ECO:0000256" key="5">
    <source>
        <dbReference type="ARBA" id="ARBA00022989"/>
    </source>
</evidence>
<keyword evidence="6 8" id="KW-0472">Membrane</keyword>
<feature type="transmembrane region" description="Helical" evidence="8">
    <location>
        <begin position="203"/>
        <end position="222"/>
    </location>
</feature>
<dbReference type="InterPro" id="IPR005829">
    <property type="entry name" value="Sugar_transporter_CS"/>
</dbReference>
<name>A0A8H9IS00_9PSEU</name>
<dbReference type="PANTHER" id="PTHR43045:SF1">
    <property type="entry name" value="SHIKIMATE TRANSPORTER"/>
    <property type="match status" value="1"/>
</dbReference>
<dbReference type="CDD" id="cd17369">
    <property type="entry name" value="MFS_ShiA_like"/>
    <property type="match status" value="1"/>
</dbReference>
<feature type="region of interest" description="Disordered" evidence="7">
    <location>
        <begin position="1"/>
        <end position="21"/>
    </location>
</feature>
<dbReference type="InterPro" id="IPR005828">
    <property type="entry name" value="MFS_sugar_transport-like"/>
</dbReference>
<dbReference type="RefSeq" id="WP_145936229.1">
    <property type="nucleotide sequence ID" value="NZ_BNAV01000003.1"/>
</dbReference>
<feature type="transmembrane region" description="Helical" evidence="8">
    <location>
        <begin position="68"/>
        <end position="91"/>
    </location>
</feature>
<dbReference type="InterPro" id="IPR020846">
    <property type="entry name" value="MFS_dom"/>
</dbReference>
<evidence type="ECO:0000313" key="11">
    <source>
        <dbReference type="Proteomes" id="UP000658656"/>
    </source>
</evidence>
<evidence type="ECO:0000256" key="1">
    <source>
        <dbReference type="ARBA" id="ARBA00004651"/>
    </source>
</evidence>
<reference evidence="10" key="2">
    <citation type="submission" date="2020-09" db="EMBL/GenBank/DDBJ databases">
        <authorList>
            <person name="Sun Q."/>
            <person name="Zhou Y."/>
        </authorList>
    </citation>
    <scope>NUCLEOTIDE SEQUENCE</scope>
    <source>
        <strain evidence="10">CGMCC 4.7679</strain>
    </source>
</reference>
<dbReference type="Pfam" id="PF00083">
    <property type="entry name" value="Sugar_tr"/>
    <property type="match status" value="1"/>
</dbReference>
<keyword evidence="11" id="KW-1185">Reference proteome</keyword>
<feature type="transmembrane region" description="Helical" evidence="8">
    <location>
        <begin position="30"/>
        <end position="56"/>
    </location>
</feature>
<keyword evidence="3" id="KW-1003">Cell membrane</keyword>
<evidence type="ECO:0000256" key="7">
    <source>
        <dbReference type="SAM" id="MobiDB-lite"/>
    </source>
</evidence>
<evidence type="ECO:0000313" key="10">
    <source>
        <dbReference type="EMBL" id="GHF51480.1"/>
    </source>
</evidence>
<feature type="transmembrane region" description="Helical" evidence="8">
    <location>
        <begin position="392"/>
        <end position="416"/>
    </location>
</feature>
<evidence type="ECO:0000256" key="2">
    <source>
        <dbReference type="ARBA" id="ARBA00022448"/>
    </source>
</evidence>
<dbReference type="SUPFAM" id="SSF103473">
    <property type="entry name" value="MFS general substrate transporter"/>
    <property type="match status" value="1"/>
</dbReference>
<dbReference type="Gene3D" id="1.20.1250.20">
    <property type="entry name" value="MFS general substrate transporter like domains"/>
    <property type="match status" value="2"/>
</dbReference>
<comment type="subcellular location">
    <subcellularLocation>
        <location evidence="1">Cell membrane</location>
        <topology evidence="1">Multi-pass membrane protein</topology>
    </subcellularLocation>
</comment>
<dbReference type="InterPro" id="IPR036259">
    <property type="entry name" value="MFS_trans_sf"/>
</dbReference>
<dbReference type="Proteomes" id="UP000658656">
    <property type="component" value="Unassembled WGS sequence"/>
</dbReference>
<keyword evidence="5 8" id="KW-1133">Transmembrane helix</keyword>
<feature type="transmembrane region" description="Helical" evidence="8">
    <location>
        <begin position="169"/>
        <end position="191"/>
    </location>
</feature>
<dbReference type="PROSITE" id="PS50850">
    <property type="entry name" value="MFS"/>
    <property type="match status" value="1"/>
</dbReference>
<comment type="caution">
    <text evidence="10">The sequence shown here is derived from an EMBL/GenBank/DDBJ whole genome shotgun (WGS) entry which is preliminary data.</text>
</comment>
<reference evidence="10" key="1">
    <citation type="journal article" date="2014" name="Int. J. Syst. Evol. Microbiol.">
        <title>Complete genome sequence of Corynebacterium casei LMG S-19264T (=DSM 44701T), isolated from a smear-ripened cheese.</title>
        <authorList>
            <consortium name="US DOE Joint Genome Institute (JGI-PGF)"/>
            <person name="Walter F."/>
            <person name="Albersmeier A."/>
            <person name="Kalinowski J."/>
            <person name="Ruckert C."/>
        </authorList>
    </citation>
    <scope>NUCLEOTIDE SEQUENCE</scope>
    <source>
        <strain evidence="10">CGMCC 4.7679</strain>
    </source>
</reference>
<feature type="transmembrane region" description="Helical" evidence="8">
    <location>
        <begin position="352"/>
        <end position="371"/>
    </location>
</feature>
<feature type="transmembrane region" description="Helical" evidence="8">
    <location>
        <begin position="422"/>
        <end position="440"/>
    </location>
</feature>
<dbReference type="AlphaFoldDB" id="A0A8H9IS00"/>
<dbReference type="PROSITE" id="PS00217">
    <property type="entry name" value="SUGAR_TRANSPORT_2"/>
    <property type="match status" value="1"/>
</dbReference>
<dbReference type="GO" id="GO:0022857">
    <property type="term" value="F:transmembrane transporter activity"/>
    <property type="evidence" value="ECO:0007669"/>
    <property type="project" value="InterPro"/>
</dbReference>
<gene>
    <name evidence="10" type="ORF">GCM10017566_25780</name>
</gene>
<evidence type="ECO:0000256" key="8">
    <source>
        <dbReference type="SAM" id="Phobius"/>
    </source>
</evidence>
<feature type="transmembrane region" description="Helical" evidence="8">
    <location>
        <begin position="103"/>
        <end position="127"/>
    </location>
</feature>
<dbReference type="OrthoDB" id="9066401at2"/>
<dbReference type="EMBL" id="BNAV01000003">
    <property type="protein sequence ID" value="GHF51480.1"/>
    <property type="molecule type" value="Genomic_DNA"/>
</dbReference>
<accession>A0A8H9IS00</accession>
<evidence type="ECO:0000256" key="6">
    <source>
        <dbReference type="ARBA" id="ARBA00023136"/>
    </source>
</evidence>
<proteinExistence type="predicted"/>
<organism evidence="10 11">
    <name type="scientific">Amycolatopsis bartoniae</name>
    <dbReference type="NCBI Taxonomy" id="941986"/>
    <lineage>
        <taxon>Bacteria</taxon>
        <taxon>Bacillati</taxon>
        <taxon>Actinomycetota</taxon>
        <taxon>Actinomycetes</taxon>
        <taxon>Pseudonocardiales</taxon>
        <taxon>Pseudonocardiaceae</taxon>
        <taxon>Amycolatopsis</taxon>
    </lineage>
</organism>
<feature type="domain" description="Major facilitator superfamily (MFS) profile" evidence="9">
    <location>
        <begin position="30"/>
        <end position="445"/>
    </location>
</feature>
<dbReference type="GO" id="GO:0005886">
    <property type="term" value="C:plasma membrane"/>
    <property type="evidence" value="ECO:0007669"/>
    <property type="project" value="UniProtKB-SubCell"/>
</dbReference>
<sequence length="467" mass="49384">MASPLAQPEGRSGQLGAGPTPIQRRSFRKLLAAGLAGSSIEWYDFFLYGTAAALVFPKVFFPHSSALMGTLLAFSTFWAGFVARPVGGVLAGHLGDKYGRKPVVVTCLALMGAATFLIGCLPSAAAVGSLAPALLVALRFVQGLAAGGQWGGIVLLLTESAGPKRRGFAGTFGQTSVPVAVIISNLIFVAASSLMPNEPFLSWGWRIPFLVSVVMFAVVLYIQTKVEDTPEFRELQRRASRQEKPVVRAPLAQVLRSQWLTILLGCGILSATNSLFYVSISGLLSYGTGTLGLPRNPLLAVVLVSSVAMLATIPWSGHLSDRVGRRPLILIGGLGVALWAFPYFWLVDTASLPLIFVAVVVGFVFQCLTYGPIASFLGELFAPAVRYSGASLAYQLSAIIVSGGTPFLMTALIAATGSTMPVAAYILLMGLITFVSAWFLPETNPAPVRSDPHAVPGAHLYAEKRAV</sequence>
<evidence type="ECO:0000256" key="4">
    <source>
        <dbReference type="ARBA" id="ARBA00022692"/>
    </source>
</evidence>
<keyword evidence="4 8" id="KW-0812">Transmembrane</keyword>
<evidence type="ECO:0000259" key="9">
    <source>
        <dbReference type="PROSITE" id="PS50850"/>
    </source>
</evidence>
<feature type="transmembrane region" description="Helical" evidence="8">
    <location>
        <begin position="259"/>
        <end position="278"/>
    </location>
</feature>